<feature type="region of interest" description="Disordered" evidence="1">
    <location>
        <begin position="70"/>
        <end position="99"/>
    </location>
</feature>
<dbReference type="AlphaFoldDB" id="A0AAD8Z7M1"/>
<name>A0AAD8Z7M1_9TELE</name>
<comment type="caution">
    <text evidence="2">The sequence shown here is derived from an EMBL/GenBank/DDBJ whole genome shotgun (WGS) entry which is preliminary data.</text>
</comment>
<evidence type="ECO:0000256" key="1">
    <source>
        <dbReference type="SAM" id="MobiDB-lite"/>
    </source>
</evidence>
<protein>
    <submittedName>
        <fullName evidence="2">Uncharacterized protein</fullName>
    </submittedName>
</protein>
<gene>
    <name evidence="2" type="ORF">P4O66_011001</name>
</gene>
<dbReference type="Proteomes" id="UP001239994">
    <property type="component" value="Unassembled WGS sequence"/>
</dbReference>
<sequence>VAPWTIFCDFSTAFNTIQPTCLRHMISAAQMDIALVSWITDLLAQTVCWDNNITTRDTCCDHQEGCLSPGAQTGPSGEENAIQALSHHKQTYTPSPCSN</sequence>
<feature type="non-terminal residue" evidence="2">
    <location>
        <position position="99"/>
    </location>
</feature>
<organism evidence="2 3">
    <name type="scientific">Electrophorus voltai</name>
    <dbReference type="NCBI Taxonomy" id="2609070"/>
    <lineage>
        <taxon>Eukaryota</taxon>
        <taxon>Metazoa</taxon>
        <taxon>Chordata</taxon>
        <taxon>Craniata</taxon>
        <taxon>Vertebrata</taxon>
        <taxon>Euteleostomi</taxon>
        <taxon>Actinopterygii</taxon>
        <taxon>Neopterygii</taxon>
        <taxon>Teleostei</taxon>
        <taxon>Ostariophysi</taxon>
        <taxon>Gymnotiformes</taxon>
        <taxon>Gymnotoidei</taxon>
        <taxon>Gymnotidae</taxon>
        <taxon>Electrophorus</taxon>
    </lineage>
</organism>
<keyword evidence="3" id="KW-1185">Reference proteome</keyword>
<reference evidence="2" key="1">
    <citation type="submission" date="2023-03" db="EMBL/GenBank/DDBJ databases">
        <title>Electrophorus voltai genome.</title>
        <authorList>
            <person name="Bian C."/>
        </authorList>
    </citation>
    <scope>NUCLEOTIDE SEQUENCE</scope>
    <source>
        <strain evidence="2">CB-2022</strain>
        <tissue evidence="2">Muscle</tissue>
    </source>
</reference>
<dbReference type="EMBL" id="JAROKS010000017">
    <property type="protein sequence ID" value="KAK1794095.1"/>
    <property type="molecule type" value="Genomic_DNA"/>
</dbReference>
<proteinExistence type="predicted"/>
<accession>A0AAD8Z7M1</accession>
<evidence type="ECO:0000313" key="3">
    <source>
        <dbReference type="Proteomes" id="UP001239994"/>
    </source>
</evidence>
<evidence type="ECO:0000313" key="2">
    <source>
        <dbReference type="EMBL" id="KAK1794095.1"/>
    </source>
</evidence>